<gene>
    <name evidence="6" type="ORF">DES36_10625</name>
</gene>
<keyword evidence="7" id="KW-1185">Reference proteome</keyword>
<feature type="transmembrane region" description="Helical" evidence="5">
    <location>
        <begin position="7"/>
        <end position="27"/>
    </location>
</feature>
<dbReference type="EMBL" id="QNRX01000006">
    <property type="protein sequence ID" value="RBP65915.1"/>
    <property type="molecule type" value="Genomic_DNA"/>
</dbReference>
<dbReference type="PANTHER" id="PTHR31746">
    <property type="entry name" value="TRANSMEMBRANE PROTEIN 229 FAMILY MEMBER"/>
    <property type="match status" value="1"/>
</dbReference>
<dbReference type="GO" id="GO:0016020">
    <property type="term" value="C:membrane"/>
    <property type="evidence" value="ECO:0007669"/>
    <property type="project" value="UniProtKB-SubCell"/>
</dbReference>
<evidence type="ECO:0000313" key="6">
    <source>
        <dbReference type="EMBL" id="RBP65915.1"/>
    </source>
</evidence>
<keyword evidence="4 5" id="KW-0472">Membrane</keyword>
<comment type="subcellular location">
    <subcellularLocation>
        <location evidence="1">Membrane</location>
        <topology evidence="1">Multi-pass membrane protein</topology>
    </subcellularLocation>
</comment>
<dbReference type="Pfam" id="PF06541">
    <property type="entry name" value="ABC_trans_CmpB"/>
    <property type="match status" value="1"/>
</dbReference>
<dbReference type="InterPro" id="IPR010540">
    <property type="entry name" value="CmpB_TMEM229"/>
</dbReference>
<feature type="transmembrane region" description="Helical" evidence="5">
    <location>
        <begin position="67"/>
        <end position="89"/>
    </location>
</feature>
<organism evidence="6 7">
    <name type="scientific">Alkalibaculum bacchi</name>
    <dbReference type="NCBI Taxonomy" id="645887"/>
    <lineage>
        <taxon>Bacteria</taxon>
        <taxon>Bacillati</taxon>
        <taxon>Bacillota</taxon>
        <taxon>Clostridia</taxon>
        <taxon>Eubacteriales</taxon>
        <taxon>Eubacteriaceae</taxon>
        <taxon>Alkalibaculum</taxon>
    </lineage>
</organism>
<evidence type="ECO:0000256" key="4">
    <source>
        <dbReference type="ARBA" id="ARBA00023136"/>
    </source>
</evidence>
<evidence type="ECO:0000256" key="1">
    <source>
        <dbReference type="ARBA" id="ARBA00004141"/>
    </source>
</evidence>
<keyword evidence="3 5" id="KW-1133">Transmembrane helix</keyword>
<dbReference type="Proteomes" id="UP000253490">
    <property type="component" value="Unassembled WGS sequence"/>
</dbReference>
<dbReference type="AlphaFoldDB" id="A0A366I8Q6"/>
<evidence type="ECO:0000313" key="7">
    <source>
        <dbReference type="Proteomes" id="UP000253490"/>
    </source>
</evidence>
<comment type="caution">
    <text evidence="6">The sequence shown here is derived from an EMBL/GenBank/DDBJ whole genome shotgun (WGS) entry which is preliminary data.</text>
</comment>
<evidence type="ECO:0000256" key="5">
    <source>
        <dbReference type="SAM" id="Phobius"/>
    </source>
</evidence>
<evidence type="ECO:0000256" key="2">
    <source>
        <dbReference type="ARBA" id="ARBA00022692"/>
    </source>
</evidence>
<name>A0A366I8Q6_9FIRM</name>
<proteinExistence type="predicted"/>
<accession>A0A366I8Q6</accession>
<keyword evidence="2 5" id="KW-0812">Transmembrane</keyword>
<feature type="transmembrane region" description="Helical" evidence="5">
    <location>
        <begin position="39"/>
        <end position="55"/>
    </location>
</feature>
<reference evidence="6 7" key="1">
    <citation type="submission" date="2018-06" db="EMBL/GenBank/DDBJ databases">
        <title>Genomic Encyclopedia of Type Strains, Phase IV (KMG-IV): sequencing the most valuable type-strain genomes for metagenomic binning, comparative biology and taxonomic classification.</title>
        <authorList>
            <person name="Goeker M."/>
        </authorList>
    </citation>
    <scope>NUCLEOTIDE SEQUENCE [LARGE SCALE GENOMIC DNA]</scope>
    <source>
        <strain evidence="6 7">DSM 22112</strain>
    </source>
</reference>
<feature type="transmembrane region" description="Helical" evidence="5">
    <location>
        <begin position="101"/>
        <end position="124"/>
    </location>
</feature>
<protein>
    <submittedName>
        <fullName evidence="6">Putative ABC transporter type IV</fullName>
    </submittedName>
</protein>
<sequence>MFIHRYIIYGLIGICLEIFWTGLESLLNNNYTMEAKTSVWMFFIYGLAVFFEPIHHKMKRINPMFRGLIYMILIYTVEFLTGGILKVLLGACPWNYTDWGSFYGLITLSFMPVWSALGFIFEGIHHGLDTIDMRLRV</sequence>
<evidence type="ECO:0000256" key="3">
    <source>
        <dbReference type="ARBA" id="ARBA00022989"/>
    </source>
</evidence>